<keyword evidence="5" id="KW-0804">Transcription</keyword>
<evidence type="ECO:0000259" key="7">
    <source>
        <dbReference type="Pfam" id="PF04998"/>
    </source>
</evidence>
<evidence type="ECO:0000256" key="2">
    <source>
        <dbReference type="ARBA" id="ARBA00022478"/>
    </source>
</evidence>
<evidence type="ECO:0000256" key="4">
    <source>
        <dbReference type="ARBA" id="ARBA00022695"/>
    </source>
</evidence>
<dbReference type="Pfam" id="PF04998">
    <property type="entry name" value="RNA_pol_Rpb1_5"/>
    <property type="match status" value="1"/>
</dbReference>
<evidence type="ECO:0000256" key="1">
    <source>
        <dbReference type="ARBA" id="ARBA00012418"/>
    </source>
</evidence>
<dbReference type="EC" id="2.7.7.6" evidence="1"/>
<dbReference type="GO" id="GO:0003899">
    <property type="term" value="F:DNA-directed RNA polymerase activity"/>
    <property type="evidence" value="ECO:0007669"/>
    <property type="project" value="UniProtKB-EC"/>
</dbReference>
<dbReference type="EMBL" id="MN740864">
    <property type="protein sequence ID" value="QHS83002.1"/>
    <property type="molecule type" value="Genomic_DNA"/>
</dbReference>
<keyword evidence="3" id="KW-0808">Transferase</keyword>
<keyword evidence="4" id="KW-0548">Nucleotidyltransferase</keyword>
<protein>
    <recommendedName>
        <fullName evidence="1">DNA-directed RNA polymerase</fullName>
        <ecNumber evidence="1">2.7.7.6</ecNumber>
    </recommendedName>
</protein>
<evidence type="ECO:0000313" key="8">
    <source>
        <dbReference type="EMBL" id="QHS83002.1"/>
    </source>
</evidence>
<organism evidence="8">
    <name type="scientific">viral metagenome</name>
    <dbReference type="NCBI Taxonomy" id="1070528"/>
    <lineage>
        <taxon>unclassified sequences</taxon>
        <taxon>metagenomes</taxon>
        <taxon>organismal metagenomes</taxon>
    </lineage>
</organism>
<keyword evidence="2" id="KW-0240">DNA-directed RNA polymerase</keyword>
<accession>A0A6C0ATA2</accession>
<reference evidence="8" key="1">
    <citation type="journal article" date="2020" name="Nature">
        <title>Giant virus diversity and host interactions through global metagenomics.</title>
        <authorList>
            <person name="Schulz F."/>
            <person name="Roux S."/>
            <person name="Paez-Espino D."/>
            <person name="Jungbluth S."/>
            <person name="Walsh D.A."/>
            <person name="Denef V.J."/>
            <person name="McMahon K.D."/>
            <person name="Konstantinidis K.T."/>
            <person name="Eloe-Fadrosh E.A."/>
            <person name="Kyrpides N.C."/>
            <person name="Woyke T."/>
        </authorList>
    </citation>
    <scope>NUCLEOTIDE SEQUENCE</scope>
    <source>
        <strain evidence="8">GVMAG-S-1103017-74</strain>
    </source>
</reference>
<sequence length="535" mass="57149">MVDAEWYDAVHVPRVRRVCAALTHKWGRAACAALCCDLAWTLLQPDAVAALSGEEYDARMDALEAHAHEAVRFSRAAPGEPVGAIATQSIGEPSTQLTLNTFHSAGNNTGIEGGVKRLKELIDAREVIATPVVRLACADMTPAQVSRLRLRAPLLRLTDVVSSGAVVQEAAATCDADAAQSLDAALLRDSAAVYGWEGDLADPGRPWSPYMLRLVLRQDVMRARKRRPGFVARAVRRCLAPLQDAVVMHSSHMHDEWVLRVRLLRDHSRDGSYMALRTLMHAVKLEGVHGVTRVEALDSAPGTLVAHGGSIDAWHAVPGVDWLRCTTNHVNDVVATLGIAAGQGVLMHELAQVLSQDMLDPRHLQHLTLAMTHAGVLTAMNRQGLNSTTESVIRRACFEQTEQTFTDAALQGEVDNLTSTTACVAVGARAPVGTGMVAVQHDASAPEHASRETVVDHAVDTRPPRRGDALLVARSMNLQVRGPHAAHSAGYDASAAASTTYADAADAASALSDVLASPVAHTHTRANHVLDASLD</sequence>
<evidence type="ECO:0000256" key="6">
    <source>
        <dbReference type="ARBA" id="ARBA00048552"/>
    </source>
</evidence>
<dbReference type="PANTHER" id="PTHR19376">
    <property type="entry name" value="DNA-DIRECTED RNA POLYMERASE"/>
    <property type="match status" value="1"/>
</dbReference>
<dbReference type="SUPFAM" id="SSF64484">
    <property type="entry name" value="beta and beta-prime subunits of DNA dependent RNA-polymerase"/>
    <property type="match status" value="1"/>
</dbReference>
<name>A0A6C0ATA2_9ZZZZ</name>
<dbReference type="InterPro" id="IPR045867">
    <property type="entry name" value="DNA-dir_RpoC_beta_prime"/>
</dbReference>
<evidence type="ECO:0000256" key="3">
    <source>
        <dbReference type="ARBA" id="ARBA00022679"/>
    </source>
</evidence>
<dbReference type="GO" id="GO:0006351">
    <property type="term" value="P:DNA-templated transcription"/>
    <property type="evidence" value="ECO:0007669"/>
    <property type="project" value="InterPro"/>
</dbReference>
<dbReference type="GO" id="GO:0003677">
    <property type="term" value="F:DNA binding"/>
    <property type="evidence" value="ECO:0007669"/>
    <property type="project" value="InterPro"/>
</dbReference>
<evidence type="ECO:0000256" key="5">
    <source>
        <dbReference type="ARBA" id="ARBA00023163"/>
    </source>
</evidence>
<dbReference type="GO" id="GO:0000428">
    <property type="term" value="C:DNA-directed RNA polymerase complex"/>
    <property type="evidence" value="ECO:0007669"/>
    <property type="project" value="UniProtKB-KW"/>
</dbReference>
<dbReference type="Gene3D" id="1.10.150.390">
    <property type="match status" value="1"/>
</dbReference>
<dbReference type="InterPro" id="IPR007081">
    <property type="entry name" value="RNA_pol_Rpb1_5"/>
</dbReference>
<proteinExistence type="predicted"/>
<comment type="catalytic activity">
    <reaction evidence="6">
        <text>RNA(n) + a ribonucleoside 5'-triphosphate = RNA(n+1) + diphosphate</text>
        <dbReference type="Rhea" id="RHEA:21248"/>
        <dbReference type="Rhea" id="RHEA-COMP:14527"/>
        <dbReference type="Rhea" id="RHEA-COMP:17342"/>
        <dbReference type="ChEBI" id="CHEBI:33019"/>
        <dbReference type="ChEBI" id="CHEBI:61557"/>
        <dbReference type="ChEBI" id="CHEBI:140395"/>
        <dbReference type="EC" id="2.7.7.6"/>
    </reaction>
</comment>
<dbReference type="PANTHER" id="PTHR19376:SF32">
    <property type="entry name" value="DNA-DIRECTED RNA POLYMERASE III SUBUNIT RPC1"/>
    <property type="match status" value="1"/>
</dbReference>
<dbReference type="AlphaFoldDB" id="A0A6C0ATA2"/>
<feature type="domain" description="RNA polymerase Rpb1" evidence="7">
    <location>
        <begin position="76"/>
        <end position="392"/>
    </location>
</feature>